<feature type="transmembrane region" description="Helical" evidence="7">
    <location>
        <begin position="90"/>
        <end position="113"/>
    </location>
</feature>
<evidence type="ECO:0000256" key="2">
    <source>
        <dbReference type="ARBA" id="ARBA00008929"/>
    </source>
</evidence>
<sequence length="370" mass="42304">MIRELLTLPQDIAWLPWAVQYFFFIGIAASSALIAVGLRWWKHGELRSLELVVVGFGITAGIVGPIALLADLHQPGRFINFYTQMAPWSWMWIGALFVPLFVLFLILQFLLLLRENSSKEGTYKWFRALHWGSFNASQWLPWTAMGLLVSAFMILLYTGKELNVLKSQALWFTPWLPWALFFTALQVVPMCVKAWCAFSSRWAIQPNETAILSRIQVVALLGVAVALIGWAISDSPAGAAFRDLPNNGSVWWTIGISLFIYWALLLIYSLMNFNQRRLHCRWVDLLLALMSLSLAWTIRWAILMQTQTLPKYNIVINPYHLDWGFSGFLGILSTFGLWLTMLVIVWSLLQDNWFKFSPRLSQVEGGQQPA</sequence>
<evidence type="ECO:0000256" key="3">
    <source>
        <dbReference type="ARBA" id="ARBA00022475"/>
    </source>
</evidence>
<keyword evidence="6 7" id="KW-0472">Membrane</keyword>
<protein>
    <submittedName>
        <fullName evidence="8">Tetrathionate reductase subunit C</fullName>
    </submittedName>
</protein>
<keyword evidence="9" id="KW-1185">Reference proteome</keyword>
<evidence type="ECO:0000256" key="7">
    <source>
        <dbReference type="SAM" id="Phobius"/>
    </source>
</evidence>
<keyword evidence="5 7" id="KW-1133">Transmembrane helix</keyword>
<feature type="transmembrane region" description="Helical" evidence="7">
    <location>
        <begin position="20"/>
        <end position="41"/>
    </location>
</feature>
<proteinExistence type="inferred from homology"/>
<dbReference type="Proteomes" id="UP000245020">
    <property type="component" value="Unassembled WGS sequence"/>
</dbReference>
<keyword evidence="4 7" id="KW-0812">Transmembrane</keyword>
<feature type="transmembrane region" description="Helical" evidence="7">
    <location>
        <begin position="282"/>
        <end position="303"/>
    </location>
</feature>
<dbReference type="PANTHER" id="PTHR34856">
    <property type="entry name" value="PROTEIN NRFD"/>
    <property type="match status" value="1"/>
</dbReference>
<name>A0A2U2AGD3_9GAMM</name>
<feature type="transmembrane region" description="Helical" evidence="7">
    <location>
        <begin position="250"/>
        <end position="270"/>
    </location>
</feature>
<dbReference type="InterPro" id="IPR005614">
    <property type="entry name" value="NrfD-like"/>
</dbReference>
<evidence type="ECO:0000256" key="1">
    <source>
        <dbReference type="ARBA" id="ARBA00004651"/>
    </source>
</evidence>
<dbReference type="Gene3D" id="1.20.1630.10">
    <property type="entry name" value="Formate dehydrogenase/DMSO reductase domain"/>
    <property type="match status" value="1"/>
</dbReference>
<feature type="transmembrane region" description="Helical" evidence="7">
    <location>
        <begin position="210"/>
        <end position="230"/>
    </location>
</feature>
<evidence type="ECO:0000313" key="8">
    <source>
        <dbReference type="EMBL" id="PWD81649.1"/>
    </source>
</evidence>
<keyword evidence="3" id="KW-1003">Cell membrane</keyword>
<dbReference type="GO" id="GO:0005886">
    <property type="term" value="C:plasma membrane"/>
    <property type="evidence" value="ECO:0007669"/>
    <property type="project" value="UniProtKB-SubCell"/>
</dbReference>
<evidence type="ECO:0000256" key="6">
    <source>
        <dbReference type="ARBA" id="ARBA00023136"/>
    </source>
</evidence>
<dbReference type="EMBL" id="QEWQ01000001">
    <property type="protein sequence ID" value="PWD81649.1"/>
    <property type="molecule type" value="Genomic_DNA"/>
</dbReference>
<feature type="transmembrane region" description="Helical" evidence="7">
    <location>
        <begin position="178"/>
        <end position="198"/>
    </location>
</feature>
<feature type="transmembrane region" description="Helical" evidence="7">
    <location>
        <begin position="48"/>
        <end position="70"/>
    </location>
</feature>
<organism evidence="8 9">
    <name type="scientific">Ignatzschineria ureiclastica</name>
    <dbReference type="NCBI Taxonomy" id="472582"/>
    <lineage>
        <taxon>Bacteria</taxon>
        <taxon>Pseudomonadati</taxon>
        <taxon>Pseudomonadota</taxon>
        <taxon>Gammaproteobacteria</taxon>
        <taxon>Cardiobacteriales</taxon>
        <taxon>Ignatzschineriaceae</taxon>
        <taxon>Ignatzschineria</taxon>
    </lineage>
</organism>
<evidence type="ECO:0000256" key="5">
    <source>
        <dbReference type="ARBA" id="ARBA00022989"/>
    </source>
</evidence>
<feature type="transmembrane region" description="Helical" evidence="7">
    <location>
        <begin position="323"/>
        <end position="349"/>
    </location>
</feature>
<feature type="transmembrane region" description="Helical" evidence="7">
    <location>
        <begin position="139"/>
        <end position="158"/>
    </location>
</feature>
<dbReference type="PANTHER" id="PTHR34856:SF2">
    <property type="entry name" value="PROTEIN NRFD"/>
    <property type="match status" value="1"/>
</dbReference>
<dbReference type="InterPro" id="IPR052049">
    <property type="entry name" value="Electron_transfer_protein"/>
</dbReference>
<evidence type="ECO:0000256" key="4">
    <source>
        <dbReference type="ARBA" id="ARBA00022692"/>
    </source>
</evidence>
<accession>A0A2U2AGD3</accession>
<dbReference type="Pfam" id="PF03916">
    <property type="entry name" value="NrfD"/>
    <property type="match status" value="1"/>
</dbReference>
<reference evidence="9" key="1">
    <citation type="submission" date="2018-05" db="EMBL/GenBank/DDBJ databases">
        <title>Ignatzschineria dubaiensis sp. nov., isolated from necrotic foot tissues of dromedaries (Camelus dromedarius) and associated maggots in Dubai, United Arab Emirates.</title>
        <authorList>
            <person name="Tsang C.C."/>
            <person name="Tang J.Y.M."/>
            <person name="Fong J.Y.H."/>
            <person name="Kinne J."/>
            <person name="Lee H.H."/>
            <person name="Joseph M."/>
            <person name="Jose S."/>
            <person name="Schuster R.K."/>
            <person name="Tang Y."/>
            <person name="Sivakumar S."/>
            <person name="Chen J.H.K."/>
            <person name="Teng J.L.L."/>
            <person name="Lau S.K.P."/>
            <person name="Wernery U."/>
            <person name="Woo P.C.Y."/>
        </authorList>
    </citation>
    <scope>NUCLEOTIDE SEQUENCE [LARGE SCALE GENOMIC DNA]</scope>
    <source>
        <strain evidence="9">KCTC 22644</strain>
    </source>
</reference>
<comment type="similarity">
    <text evidence="2">Belongs to the NrfD family.</text>
</comment>
<dbReference type="AlphaFoldDB" id="A0A2U2AGD3"/>
<comment type="subcellular location">
    <subcellularLocation>
        <location evidence="1">Cell membrane</location>
        <topology evidence="1">Multi-pass membrane protein</topology>
    </subcellularLocation>
</comment>
<dbReference type="RefSeq" id="WP_109188283.1">
    <property type="nucleotide sequence ID" value="NZ_BMYA01000001.1"/>
</dbReference>
<evidence type="ECO:0000313" key="9">
    <source>
        <dbReference type="Proteomes" id="UP000245020"/>
    </source>
</evidence>
<gene>
    <name evidence="8" type="ORF">DC083_00145</name>
</gene>
<dbReference type="OrthoDB" id="9770779at2"/>
<comment type="caution">
    <text evidence="8">The sequence shown here is derived from an EMBL/GenBank/DDBJ whole genome shotgun (WGS) entry which is preliminary data.</text>
</comment>